<reference evidence="1" key="1">
    <citation type="journal article" date="2014" name="Int. J. Syst. Evol. Microbiol.">
        <title>Complete genome sequence of Corynebacterium casei LMG S-19264T (=DSM 44701T), isolated from a smear-ripened cheese.</title>
        <authorList>
            <consortium name="US DOE Joint Genome Institute (JGI-PGF)"/>
            <person name="Walter F."/>
            <person name="Albersmeier A."/>
            <person name="Kalinowski J."/>
            <person name="Ruckert C."/>
        </authorList>
    </citation>
    <scope>NUCLEOTIDE SEQUENCE</scope>
    <source>
        <strain evidence="1">VKM Ac-1447</strain>
    </source>
</reference>
<dbReference type="EMBL" id="BSEO01000001">
    <property type="protein sequence ID" value="GLJ78661.1"/>
    <property type="molecule type" value="Genomic_DNA"/>
</dbReference>
<evidence type="ECO:0000313" key="2">
    <source>
        <dbReference type="Proteomes" id="UP001142317"/>
    </source>
</evidence>
<dbReference type="Proteomes" id="UP001142317">
    <property type="component" value="Unassembled WGS sequence"/>
</dbReference>
<protein>
    <submittedName>
        <fullName evidence="1">Uncharacterized protein</fullName>
    </submittedName>
</protein>
<gene>
    <name evidence="1" type="ORF">GCM10017586_03430</name>
</gene>
<sequence>MTTAPIRWQIAAEFTVHGEPIPKSRPRAKAGQRPFTPQRVKTGEANVRGAFEVAYPDWEPIPRGVALRIDVTFYRSTRHGVDTDNLLKLVTDALNGVAFADDEQISNVHAYRLYGAGADARTEVRISRAA</sequence>
<evidence type="ECO:0000313" key="1">
    <source>
        <dbReference type="EMBL" id="GLJ78661.1"/>
    </source>
</evidence>
<keyword evidence="2" id="KW-1185">Reference proteome</keyword>
<reference evidence="1" key="2">
    <citation type="submission" date="2023-01" db="EMBL/GenBank/DDBJ databases">
        <authorList>
            <person name="Sun Q."/>
            <person name="Evtushenko L."/>
        </authorList>
    </citation>
    <scope>NUCLEOTIDE SEQUENCE</scope>
    <source>
        <strain evidence="1">VKM Ac-1447</strain>
    </source>
</reference>
<comment type="caution">
    <text evidence="1">The sequence shown here is derived from an EMBL/GenBank/DDBJ whole genome shotgun (WGS) entry which is preliminary data.</text>
</comment>
<dbReference type="AlphaFoldDB" id="A0A9W6M280"/>
<dbReference type="SUPFAM" id="SSF103084">
    <property type="entry name" value="Holliday junction resolvase RusA"/>
    <property type="match status" value="1"/>
</dbReference>
<dbReference type="GO" id="GO:0006310">
    <property type="term" value="P:DNA recombination"/>
    <property type="evidence" value="ECO:0007669"/>
    <property type="project" value="InterPro"/>
</dbReference>
<dbReference type="Pfam" id="PF05866">
    <property type="entry name" value="RusA"/>
    <property type="match status" value="1"/>
</dbReference>
<dbReference type="Gene3D" id="3.30.1330.70">
    <property type="entry name" value="Holliday junction resolvase RusA"/>
    <property type="match status" value="1"/>
</dbReference>
<dbReference type="GO" id="GO:0006281">
    <property type="term" value="P:DNA repair"/>
    <property type="evidence" value="ECO:0007669"/>
    <property type="project" value="InterPro"/>
</dbReference>
<accession>A0A9W6M280</accession>
<dbReference type="GO" id="GO:0000287">
    <property type="term" value="F:magnesium ion binding"/>
    <property type="evidence" value="ECO:0007669"/>
    <property type="project" value="InterPro"/>
</dbReference>
<organism evidence="1 2">
    <name type="scientific">Microbacterium imperiale</name>
    <dbReference type="NCBI Taxonomy" id="33884"/>
    <lineage>
        <taxon>Bacteria</taxon>
        <taxon>Bacillati</taxon>
        <taxon>Actinomycetota</taxon>
        <taxon>Actinomycetes</taxon>
        <taxon>Micrococcales</taxon>
        <taxon>Microbacteriaceae</taxon>
        <taxon>Microbacterium</taxon>
    </lineage>
</organism>
<dbReference type="InterPro" id="IPR036614">
    <property type="entry name" value="RusA-like_sf"/>
</dbReference>
<proteinExistence type="predicted"/>
<dbReference type="InterPro" id="IPR008822">
    <property type="entry name" value="Endonuclease_RusA-like"/>
</dbReference>
<name>A0A9W6M280_9MICO</name>
<dbReference type="RefSeq" id="WP_210005446.1">
    <property type="nucleotide sequence ID" value="NZ_BSEO01000001.1"/>
</dbReference>